<dbReference type="AlphaFoldDB" id="A0A7S3B2Q7"/>
<protein>
    <submittedName>
        <fullName evidence="1">Uncharacterized protein</fullName>
    </submittedName>
</protein>
<name>A0A7S3B2Q7_9EUKA</name>
<dbReference type="EMBL" id="HBHX01043042">
    <property type="protein sequence ID" value="CAE0123155.1"/>
    <property type="molecule type" value="Transcribed_RNA"/>
</dbReference>
<reference evidence="1" key="1">
    <citation type="submission" date="2021-01" db="EMBL/GenBank/DDBJ databases">
        <authorList>
            <person name="Corre E."/>
            <person name="Pelletier E."/>
            <person name="Niang G."/>
            <person name="Scheremetjew M."/>
            <person name="Finn R."/>
            <person name="Kale V."/>
            <person name="Holt S."/>
            <person name="Cochrane G."/>
            <person name="Meng A."/>
            <person name="Brown T."/>
            <person name="Cohen L."/>
        </authorList>
    </citation>
    <scope>NUCLEOTIDE SEQUENCE</scope>
    <source>
        <strain evidence="1">CCMP281</strain>
    </source>
</reference>
<dbReference type="Pfam" id="PF18951">
    <property type="entry name" value="DUF5695"/>
    <property type="match status" value="1"/>
</dbReference>
<dbReference type="InterPro" id="IPR043750">
    <property type="entry name" value="DUF5695"/>
</dbReference>
<sequence>MHYRSGLNMIPLIEWYRANPDEHFLLEVSMGAITGQMVNIDADGATSMMWHAAPHVMDFDPHSGDYGLGFFGNALESGAYYVDSPTLGPLCYLCDLESAAADVEASGAVTISPKDGFRAAVFLEPVALYLQAECGTFSTVSIDTTSRTITIHFSADAPCLKLRLRMTKTSEARPGKKFAPTPAAPLVRGAYEIAPAGAGTETTVVVAYSE</sequence>
<gene>
    <name evidence="1" type="ORF">HERI1096_LOCUS23857</name>
</gene>
<evidence type="ECO:0000313" key="1">
    <source>
        <dbReference type="EMBL" id="CAE0123155.1"/>
    </source>
</evidence>
<organism evidence="1">
    <name type="scientific">Haptolina ericina</name>
    <dbReference type="NCBI Taxonomy" id="156174"/>
    <lineage>
        <taxon>Eukaryota</taxon>
        <taxon>Haptista</taxon>
        <taxon>Haptophyta</taxon>
        <taxon>Prymnesiophyceae</taxon>
        <taxon>Prymnesiales</taxon>
        <taxon>Prymnesiaceae</taxon>
        <taxon>Haptolina</taxon>
    </lineage>
</organism>
<proteinExistence type="predicted"/>
<accession>A0A7S3B2Q7</accession>